<keyword evidence="4" id="KW-1185">Reference proteome</keyword>
<dbReference type="AlphaFoldDB" id="A0A6A6P4I2"/>
<gene>
    <name evidence="3" type="ORF">BDY21DRAFT_341053</name>
</gene>
<dbReference type="Gene3D" id="3.30.420.40">
    <property type="match status" value="2"/>
</dbReference>
<organism evidence="3 4">
    <name type="scientific">Lineolata rhizophorae</name>
    <dbReference type="NCBI Taxonomy" id="578093"/>
    <lineage>
        <taxon>Eukaryota</taxon>
        <taxon>Fungi</taxon>
        <taxon>Dikarya</taxon>
        <taxon>Ascomycota</taxon>
        <taxon>Pezizomycotina</taxon>
        <taxon>Dothideomycetes</taxon>
        <taxon>Dothideomycetes incertae sedis</taxon>
        <taxon>Lineolatales</taxon>
        <taxon>Lineolataceae</taxon>
        <taxon>Lineolata</taxon>
    </lineage>
</organism>
<name>A0A6A6P4I2_9PEZI</name>
<dbReference type="PANTHER" id="PTHR11937">
    <property type="entry name" value="ACTIN"/>
    <property type="match status" value="1"/>
</dbReference>
<protein>
    <submittedName>
        <fullName evidence="3">Actin-domain-containing protein</fullName>
    </submittedName>
</protein>
<dbReference type="InterPro" id="IPR043129">
    <property type="entry name" value="ATPase_NBD"/>
</dbReference>
<evidence type="ECO:0000256" key="1">
    <source>
        <dbReference type="RuleBase" id="RU000487"/>
    </source>
</evidence>
<sequence length="562" mass="61450">MATVSDPSSRKVSVGRIRPTGGSHNLASITPSSPHTPIRSVGSLYGSPSSAFQSDQEPIVLECGTRFLRAGFAGEHAPRCILDYGPEQQRRVGDYRSLQPGYRRSSRTTKDVSSWGRDYELWRSDLRSVDLQLVEDRLDRAMREAHLKYMLHDSKPRRVILTLPSLIPHALLSSVLAAVFNTFQTPNITLVPTHVSSAIGAGVRSALVVDIGWAETTVTAVYEYREIHTRRSVRAGKTLSFEMARTLNETLQDAGIKSPNNRVGFEEAEEVLLRMGWCRPSPFAAAPNRTTDNTASLSFPSIFSEPVDIPFSRLADPAETALFASNTSGYDLDEHDQPLHLLVYAALLAVPFDVRRACMSRILITGGVANLPGVKTRIFRELEHIIESRGWDPIRNYGKAGPSSRRPKVAQRGSTRTLTPAEDRKESPRKVSDSVSDPSTPSSTTTASYASAPSPTNPAHQDTPLDKILAKHTEAATRGLPTPPPAIIRGIVTLGPWAGASLFAASRLRAVVEIDRDRFFSQGLGGAKEEREVDFKPSRMSLGPSLGRGLEGRNAWTLAGWG</sequence>
<accession>A0A6A6P4I2</accession>
<dbReference type="SMART" id="SM00268">
    <property type="entry name" value="ACTIN"/>
    <property type="match status" value="1"/>
</dbReference>
<comment type="similarity">
    <text evidence="1">Belongs to the actin family.</text>
</comment>
<feature type="compositionally biased region" description="Basic and acidic residues" evidence="2">
    <location>
        <begin position="421"/>
        <end position="432"/>
    </location>
</feature>
<dbReference type="Pfam" id="PF00022">
    <property type="entry name" value="Actin"/>
    <property type="match status" value="1"/>
</dbReference>
<dbReference type="Proteomes" id="UP000799766">
    <property type="component" value="Unassembled WGS sequence"/>
</dbReference>
<proteinExistence type="inferred from homology"/>
<evidence type="ECO:0000313" key="3">
    <source>
        <dbReference type="EMBL" id="KAF2458688.1"/>
    </source>
</evidence>
<dbReference type="Gene3D" id="3.90.640.10">
    <property type="entry name" value="Actin, Chain A, domain 4"/>
    <property type="match status" value="1"/>
</dbReference>
<dbReference type="OrthoDB" id="337660at2759"/>
<reference evidence="3" key="1">
    <citation type="journal article" date="2020" name="Stud. Mycol.">
        <title>101 Dothideomycetes genomes: a test case for predicting lifestyles and emergence of pathogens.</title>
        <authorList>
            <person name="Haridas S."/>
            <person name="Albert R."/>
            <person name="Binder M."/>
            <person name="Bloem J."/>
            <person name="Labutti K."/>
            <person name="Salamov A."/>
            <person name="Andreopoulos B."/>
            <person name="Baker S."/>
            <person name="Barry K."/>
            <person name="Bills G."/>
            <person name="Bluhm B."/>
            <person name="Cannon C."/>
            <person name="Castanera R."/>
            <person name="Culley D."/>
            <person name="Daum C."/>
            <person name="Ezra D."/>
            <person name="Gonzalez J."/>
            <person name="Henrissat B."/>
            <person name="Kuo A."/>
            <person name="Liang C."/>
            <person name="Lipzen A."/>
            <person name="Lutzoni F."/>
            <person name="Magnuson J."/>
            <person name="Mondo S."/>
            <person name="Nolan M."/>
            <person name="Ohm R."/>
            <person name="Pangilinan J."/>
            <person name="Park H.-J."/>
            <person name="Ramirez L."/>
            <person name="Alfaro M."/>
            <person name="Sun H."/>
            <person name="Tritt A."/>
            <person name="Yoshinaga Y."/>
            <person name="Zwiers L.-H."/>
            <person name="Turgeon B."/>
            <person name="Goodwin S."/>
            <person name="Spatafora J."/>
            <person name="Crous P."/>
            <person name="Grigoriev I."/>
        </authorList>
    </citation>
    <scope>NUCLEOTIDE SEQUENCE</scope>
    <source>
        <strain evidence="3">ATCC 16933</strain>
    </source>
</reference>
<dbReference type="InterPro" id="IPR004000">
    <property type="entry name" value="Actin"/>
</dbReference>
<evidence type="ECO:0000313" key="4">
    <source>
        <dbReference type="Proteomes" id="UP000799766"/>
    </source>
</evidence>
<feature type="region of interest" description="Disordered" evidence="2">
    <location>
        <begin position="393"/>
        <end position="463"/>
    </location>
</feature>
<feature type="compositionally biased region" description="Low complexity" evidence="2">
    <location>
        <begin position="433"/>
        <end position="459"/>
    </location>
</feature>
<feature type="region of interest" description="Disordered" evidence="2">
    <location>
        <begin position="1"/>
        <end position="49"/>
    </location>
</feature>
<dbReference type="SUPFAM" id="SSF53067">
    <property type="entry name" value="Actin-like ATPase domain"/>
    <property type="match status" value="2"/>
</dbReference>
<feature type="compositionally biased region" description="Polar residues" evidence="2">
    <location>
        <begin position="1"/>
        <end position="11"/>
    </location>
</feature>
<evidence type="ECO:0000256" key="2">
    <source>
        <dbReference type="SAM" id="MobiDB-lite"/>
    </source>
</evidence>
<dbReference type="EMBL" id="MU001677">
    <property type="protein sequence ID" value="KAF2458688.1"/>
    <property type="molecule type" value="Genomic_DNA"/>
</dbReference>
<feature type="compositionally biased region" description="Polar residues" evidence="2">
    <location>
        <begin position="22"/>
        <end position="35"/>
    </location>
</feature>